<sequence length="512" mass="55826">MFFQRWTVTVRSHGLWLYPSGLTTIRGLEVRHKSLVKQLSAAFLVAAITAPAHEQVMAKSFIDDEESVNIISPSDLGTNLPGGPMGVSAPVAPQRVIPNNIDLIRAIQLAVEWHPAIAEAIGQLYQQNENVTIARSGYYPQVSGGFNSGYDSGLTGNGQSQTFSLSASQMLYDFGKVSSSVDSALARVSGSQAAVLLSIDQVTRDTSYAMIELQRSQLLVELAGEQIKGISKIAELAKQRSDMGASTRSDLIQARSRVEASEATQLQFQAQFNRWRSALSSLLGAQSPVSVSQGFPTDLEQSCQGAVPDEAVTPTLLVAQAQRIDALAQIALARADALPTVSLDPSVTQYLDNNDETGVSGGRDRTRYGVFLNVKMPLYQGGAITARKSAAQQALRSAEAANDAARLEVRQSLLEARDQVSSLTQRLSTLDFRERSISETRDLYRQQYLELGTRPLLDLLNAEQEIHQARMDRENTASDLRRLKIDCLYNTGGLRTAFHLDNSTLQGVEIRP</sequence>
<dbReference type="OrthoDB" id="314748at2"/>
<dbReference type="InterPro" id="IPR051906">
    <property type="entry name" value="TolC-like"/>
</dbReference>
<dbReference type="Pfam" id="PF02321">
    <property type="entry name" value="OEP"/>
    <property type="match status" value="2"/>
</dbReference>
<evidence type="ECO:0000256" key="7">
    <source>
        <dbReference type="ARBA" id="ARBA00023237"/>
    </source>
</evidence>
<reference evidence="8 9" key="1">
    <citation type="submission" date="2019-11" db="EMBL/GenBank/DDBJ databases">
        <title>Pseudmonas karstica sp. nov. and Pseudomonas spelaei sp. nov. from caves.</title>
        <authorList>
            <person name="Zeman M."/>
        </authorList>
    </citation>
    <scope>NUCLEOTIDE SEQUENCE [LARGE SCALE GENOMIC DNA]</scope>
    <source>
        <strain evidence="8 9">CCM 7891</strain>
    </source>
</reference>
<evidence type="ECO:0000313" key="8">
    <source>
        <dbReference type="EMBL" id="MTD21493.1"/>
    </source>
</evidence>
<comment type="subcellular location">
    <subcellularLocation>
        <location evidence="1">Cell outer membrane</location>
    </subcellularLocation>
</comment>
<dbReference type="SUPFAM" id="SSF56954">
    <property type="entry name" value="Outer membrane efflux proteins (OEP)"/>
    <property type="match status" value="1"/>
</dbReference>
<dbReference type="PANTHER" id="PTHR30026:SF22">
    <property type="entry name" value="OUTER MEMBRANE EFFLUX PROTEIN"/>
    <property type="match status" value="1"/>
</dbReference>
<evidence type="ECO:0000256" key="1">
    <source>
        <dbReference type="ARBA" id="ARBA00004442"/>
    </source>
</evidence>
<keyword evidence="3" id="KW-0813">Transport</keyword>
<gene>
    <name evidence="8" type="ORF">GIR22_20430</name>
</gene>
<keyword evidence="5" id="KW-0812">Transmembrane</keyword>
<dbReference type="AlphaFoldDB" id="A0A7X2V0F0"/>
<protein>
    <submittedName>
        <fullName evidence="8">TolC family outer membrane protein</fullName>
    </submittedName>
</protein>
<keyword evidence="6" id="KW-0472">Membrane</keyword>
<evidence type="ECO:0000256" key="2">
    <source>
        <dbReference type="ARBA" id="ARBA00007613"/>
    </source>
</evidence>
<name>A0A7X2V0F0_9PSED</name>
<dbReference type="EMBL" id="WLYI01000031">
    <property type="protein sequence ID" value="MTD21493.1"/>
    <property type="molecule type" value="Genomic_DNA"/>
</dbReference>
<evidence type="ECO:0000256" key="3">
    <source>
        <dbReference type="ARBA" id="ARBA00022448"/>
    </source>
</evidence>
<evidence type="ECO:0000256" key="6">
    <source>
        <dbReference type="ARBA" id="ARBA00023136"/>
    </source>
</evidence>
<keyword evidence="4" id="KW-1134">Transmembrane beta strand</keyword>
<dbReference type="Gene3D" id="1.20.1600.10">
    <property type="entry name" value="Outer membrane efflux proteins (OEP)"/>
    <property type="match status" value="1"/>
</dbReference>
<dbReference type="InterPro" id="IPR010130">
    <property type="entry name" value="T1SS_OMP_TolC"/>
</dbReference>
<dbReference type="PANTHER" id="PTHR30026">
    <property type="entry name" value="OUTER MEMBRANE PROTEIN TOLC"/>
    <property type="match status" value="1"/>
</dbReference>
<evidence type="ECO:0000256" key="5">
    <source>
        <dbReference type="ARBA" id="ARBA00022692"/>
    </source>
</evidence>
<keyword evidence="9" id="KW-1185">Reference proteome</keyword>
<dbReference type="GO" id="GO:0015288">
    <property type="term" value="F:porin activity"/>
    <property type="evidence" value="ECO:0007669"/>
    <property type="project" value="TreeGrafter"/>
</dbReference>
<dbReference type="GO" id="GO:0015562">
    <property type="term" value="F:efflux transmembrane transporter activity"/>
    <property type="evidence" value="ECO:0007669"/>
    <property type="project" value="InterPro"/>
</dbReference>
<dbReference type="InterPro" id="IPR003423">
    <property type="entry name" value="OMP_efflux"/>
</dbReference>
<organism evidence="8 9">
    <name type="scientific">Pseudomonas karstica</name>
    <dbReference type="NCBI Taxonomy" id="1055468"/>
    <lineage>
        <taxon>Bacteria</taxon>
        <taxon>Pseudomonadati</taxon>
        <taxon>Pseudomonadota</taxon>
        <taxon>Gammaproteobacteria</taxon>
        <taxon>Pseudomonadales</taxon>
        <taxon>Pseudomonadaceae</taxon>
        <taxon>Pseudomonas</taxon>
    </lineage>
</organism>
<dbReference type="NCBIfam" id="TIGR01844">
    <property type="entry name" value="type_I_sec_TolC"/>
    <property type="match status" value="1"/>
</dbReference>
<dbReference type="Proteomes" id="UP000431485">
    <property type="component" value="Unassembled WGS sequence"/>
</dbReference>
<evidence type="ECO:0000313" key="9">
    <source>
        <dbReference type="Proteomes" id="UP000431485"/>
    </source>
</evidence>
<comment type="similarity">
    <text evidence="2">Belongs to the outer membrane factor (OMF) (TC 1.B.17) family.</text>
</comment>
<accession>A0A7X2V0F0</accession>
<dbReference type="GO" id="GO:0009279">
    <property type="term" value="C:cell outer membrane"/>
    <property type="evidence" value="ECO:0007669"/>
    <property type="project" value="UniProtKB-SubCell"/>
</dbReference>
<evidence type="ECO:0000256" key="4">
    <source>
        <dbReference type="ARBA" id="ARBA00022452"/>
    </source>
</evidence>
<keyword evidence="7" id="KW-0998">Cell outer membrane</keyword>
<comment type="caution">
    <text evidence="8">The sequence shown here is derived from an EMBL/GenBank/DDBJ whole genome shotgun (WGS) entry which is preliminary data.</text>
</comment>
<dbReference type="GO" id="GO:1990281">
    <property type="term" value="C:efflux pump complex"/>
    <property type="evidence" value="ECO:0007669"/>
    <property type="project" value="TreeGrafter"/>
</dbReference>
<proteinExistence type="inferred from homology"/>